<feature type="domain" description="Carbohydrate kinase FGGY C-terminal" evidence="6">
    <location>
        <begin position="352"/>
        <end position="535"/>
    </location>
</feature>
<evidence type="ECO:0000313" key="7">
    <source>
        <dbReference type="EMBL" id="CBJ33890.1"/>
    </source>
</evidence>
<reference evidence="7 8" key="1">
    <citation type="journal article" date="2010" name="Nature">
        <title>The Ectocarpus genome and the independent evolution of multicellularity in brown algae.</title>
        <authorList>
            <person name="Cock J.M."/>
            <person name="Sterck L."/>
            <person name="Rouze P."/>
            <person name="Scornet D."/>
            <person name="Allen A.E."/>
            <person name="Amoutzias G."/>
            <person name="Anthouard V."/>
            <person name="Artiguenave F."/>
            <person name="Aury J.M."/>
            <person name="Badger J.H."/>
            <person name="Beszteri B."/>
            <person name="Billiau K."/>
            <person name="Bonnet E."/>
            <person name="Bothwell J.H."/>
            <person name="Bowler C."/>
            <person name="Boyen C."/>
            <person name="Brownlee C."/>
            <person name="Carrano C.J."/>
            <person name="Charrier B."/>
            <person name="Cho G.Y."/>
            <person name="Coelho S.M."/>
            <person name="Collen J."/>
            <person name="Corre E."/>
            <person name="Da Silva C."/>
            <person name="Delage L."/>
            <person name="Delaroque N."/>
            <person name="Dittami S.M."/>
            <person name="Doulbeau S."/>
            <person name="Elias M."/>
            <person name="Farnham G."/>
            <person name="Gachon C.M."/>
            <person name="Gschloessl B."/>
            <person name="Heesch S."/>
            <person name="Jabbari K."/>
            <person name="Jubin C."/>
            <person name="Kawai H."/>
            <person name="Kimura K."/>
            <person name="Kloareg B."/>
            <person name="Kupper F.C."/>
            <person name="Lang D."/>
            <person name="Le Bail A."/>
            <person name="Leblanc C."/>
            <person name="Lerouge P."/>
            <person name="Lohr M."/>
            <person name="Lopez P.J."/>
            <person name="Martens C."/>
            <person name="Maumus F."/>
            <person name="Michel G."/>
            <person name="Miranda-Saavedra D."/>
            <person name="Morales J."/>
            <person name="Moreau H."/>
            <person name="Motomura T."/>
            <person name="Nagasato C."/>
            <person name="Napoli C.A."/>
            <person name="Nelson D.R."/>
            <person name="Nyvall-Collen P."/>
            <person name="Peters A.F."/>
            <person name="Pommier C."/>
            <person name="Potin P."/>
            <person name="Poulain J."/>
            <person name="Quesneville H."/>
            <person name="Read B."/>
            <person name="Rensing S.A."/>
            <person name="Ritter A."/>
            <person name="Rousvoal S."/>
            <person name="Samanta M."/>
            <person name="Samson G."/>
            <person name="Schroeder D.C."/>
            <person name="Segurens B."/>
            <person name="Strittmatter M."/>
            <person name="Tonon T."/>
            <person name="Tregear J.W."/>
            <person name="Valentin K."/>
            <person name="von Dassow P."/>
            <person name="Yamagishi T."/>
            <person name="Van de Peer Y."/>
            <person name="Wincker P."/>
        </authorList>
    </citation>
    <scope>NUCLEOTIDE SEQUENCE [LARGE SCALE GENOMIC DNA]</scope>
    <source>
        <strain evidence="8">Ec32 / CCAP1310/4</strain>
    </source>
</reference>
<sequence>MPSKCCERRGRQSKTRELSPIAVAGDAKRRASRVFMFPTMASKDGQEQEEQGEPLWLGLDLSTQSLTAAVLRGDGVGGTFNEPILLESINYEKDLPVEQRYGSKNGMKVVDEQVTSPVAMWLHALEALLQRLKNPEGEAAAIDLSTVRGVSVSGQQHGTVYWAKGSQKRLEGMAEAPHGDESKSNGGGGGGSDGGLAEAFAGCFAVEDSPIWADGSTEKYASELEESMGGAARLAELTGSRAHLRQGAPQIMKIHRERPEAYDNTERISLVCSFLASVLAGRYAEIETSDGSGMNLMHIRFGFSRDCVVVAGSGDNCNSLAGMGVIPSRDLGVAAAAGGAEGQGAAGGGDVMVSLGTSDTLLGVTTDPRPTTTGNTMYHPCDPAAWFVMLVYKNGSLTREAVRDRRAGGSWDVFSRLLRDGRPGNGGKLGLFLDLFEITPQINRQGNFVVDAEDRQSAQGELSAEEEVRAVVEGRFLSMKAHARELGVAKPERVLATGGGSNNAELLQVLADVFQAPVFTAAASDSAAVGAALRAKHGVEGLRRGVPYVPFAEVYGESDMGEPAAVPSPDAGEAYGGMVDRMDALEQRVMSMEKEGGGSEEGKEAREPVAPPSVPAG</sequence>
<name>D7G5U6_ECTSI</name>
<dbReference type="STRING" id="2880.D7G5U6"/>
<feature type="region of interest" description="Disordered" evidence="5">
    <location>
        <begin position="168"/>
        <end position="192"/>
    </location>
</feature>
<keyword evidence="3 4" id="KW-0418">Kinase</keyword>
<dbReference type="GO" id="GO:0005997">
    <property type="term" value="P:xylulose metabolic process"/>
    <property type="evidence" value="ECO:0007669"/>
    <property type="project" value="TreeGrafter"/>
</dbReference>
<gene>
    <name evidence="7" type="ORF">Esi_0673_0003</name>
</gene>
<dbReference type="AlphaFoldDB" id="D7G5U6"/>
<feature type="compositionally biased region" description="Basic and acidic residues" evidence="5">
    <location>
        <begin position="1"/>
        <end position="17"/>
    </location>
</feature>
<dbReference type="GO" id="GO:0004856">
    <property type="term" value="F:D-xylulokinase activity"/>
    <property type="evidence" value="ECO:0007669"/>
    <property type="project" value="UniProtKB-UniRule"/>
</dbReference>
<accession>D7G5U6</accession>
<evidence type="ECO:0000259" key="6">
    <source>
        <dbReference type="Pfam" id="PF02782"/>
    </source>
</evidence>
<comment type="similarity">
    <text evidence="1 4">Belongs to the FGGY kinase family.</text>
</comment>
<evidence type="ECO:0000256" key="4">
    <source>
        <dbReference type="RuleBase" id="RU367058"/>
    </source>
</evidence>
<dbReference type="PANTHER" id="PTHR10196:SF57">
    <property type="entry name" value="XYLULOSE KINASE"/>
    <property type="match status" value="1"/>
</dbReference>
<evidence type="ECO:0000256" key="1">
    <source>
        <dbReference type="ARBA" id="ARBA00009156"/>
    </source>
</evidence>
<keyword evidence="2 4" id="KW-0808">Transferase</keyword>
<evidence type="ECO:0000313" key="8">
    <source>
        <dbReference type="Proteomes" id="UP000002630"/>
    </source>
</evidence>
<dbReference type="OrthoDB" id="1728974at2759"/>
<dbReference type="Pfam" id="PF02782">
    <property type="entry name" value="FGGY_C"/>
    <property type="match status" value="1"/>
</dbReference>
<dbReference type="EC" id="2.7.1.17" evidence="4"/>
<dbReference type="InterPro" id="IPR042024">
    <property type="entry name" value="D-XK_euk"/>
</dbReference>
<keyword evidence="4" id="KW-0547">Nucleotide-binding</keyword>
<dbReference type="EMBL" id="FN649760">
    <property type="protein sequence ID" value="CBJ33890.1"/>
    <property type="molecule type" value="Genomic_DNA"/>
</dbReference>
<dbReference type="GO" id="GO:0005829">
    <property type="term" value="C:cytosol"/>
    <property type="evidence" value="ECO:0007669"/>
    <property type="project" value="TreeGrafter"/>
</dbReference>
<dbReference type="InParanoid" id="D7G5U6"/>
<feature type="compositionally biased region" description="Basic and acidic residues" evidence="5">
    <location>
        <begin position="590"/>
        <end position="607"/>
    </location>
</feature>
<evidence type="ECO:0000256" key="3">
    <source>
        <dbReference type="ARBA" id="ARBA00022777"/>
    </source>
</evidence>
<dbReference type="eggNOG" id="KOG2531">
    <property type="taxonomic scope" value="Eukaryota"/>
</dbReference>
<keyword evidence="4" id="KW-0067">ATP-binding</keyword>
<keyword evidence="8" id="KW-1185">Reference proteome</keyword>
<dbReference type="GO" id="GO:0005524">
    <property type="term" value="F:ATP binding"/>
    <property type="evidence" value="ECO:0007669"/>
    <property type="project" value="UniProtKB-KW"/>
</dbReference>
<dbReference type="Gene3D" id="3.30.420.40">
    <property type="match status" value="2"/>
</dbReference>
<dbReference type="InterPro" id="IPR018485">
    <property type="entry name" value="FGGY_C"/>
</dbReference>
<organism evidence="7 8">
    <name type="scientific">Ectocarpus siliculosus</name>
    <name type="common">Brown alga</name>
    <name type="synonym">Conferva siliculosa</name>
    <dbReference type="NCBI Taxonomy" id="2880"/>
    <lineage>
        <taxon>Eukaryota</taxon>
        <taxon>Sar</taxon>
        <taxon>Stramenopiles</taxon>
        <taxon>Ochrophyta</taxon>
        <taxon>PX clade</taxon>
        <taxon>Phaeophyceae</taxon>
        <taxon>Ectocarpales</taxon>
        <taxon>Ectocarpaceae</taxon>
        <taxon>Ectocarpus</taxon>
    </lineage>
</organism>
<dbReference type="PANTHER" id="PTHR10196">
    <property type="entry name" value="SUGAR KINASE"/>
    <property type="match status" value="1"/>
</dbReference>
<feature type="region of interest" description="Disordered" evidence="5">
    <location>
        <begin position="1"/>
        <end position="24"/>
    </location>
</feature>
<dbReference type="SUPFAM" id="SSF53067">
    <property type="entry name" value="Actin-like ATPase domain"/>
    <property type="match status" value="2"/>
</dbReference>
<evidence type="ECO:0000256" key="5">
    <source>
        <dbReference type="SAM" id="MobiDB-lite"/>
    </source>
</evidence>
<proteinExistence type="inferred from homology"/>
<dbReference type="InterPro" id="IPR043129">
    <property type="entry name" value="ATPase_NBD"/>
</dbReference>
<dbReference type="CDD" id="cd07776">
    <property type="entry name" value="ASKHA_NBD_FGGY_SpXK-like"/>
    <property type="match status" value="1"/>
</dbReference>
<keyword evidence="4" id="KW-0859">Xylose metabolism</keyword>
<comment type="catalytic activity">
    <reaction evidence="4">
        <text>D-xylulose + ATP = D-xylulose 5-phosphate + ADP + H(+)</text>
        <dbReference type="Rhea" id="RHEA:10964"/>
        <dbReference type="ChEBI" id="CHEBI:15378"/>
        <dbReference type="ChEBI" id="CHEBI:17140"/>
        <dbReference type="ChEBI" id="CHEBI:30616"/>
        <dbReference type="ChEBI" id="CHEBI:57737"/>
        <dbReference type="ChEBI" id="CHEBI:456216"/>
        <dbReference type="EC" id="2.7.1.17"/>
    </reaction>
</comment>
<dbReference type="GO" id="GO:0042732">
    <property type="term" value="P:D-xylose metabolic process"/>
    <property type="evidence" value="ECO:0007669"/>
    <property type="project" value="UniProtKB-UniRule"/>
</dbReference>
<keyword evidence="4" id="KW-0119">Carbohydrate metabolism</keyword>
<feature type="region of interest" description="Disordered" evidence="5">
    <location>
        <begin position="590"/>
        <end position="617"/>
    </location>
</feature>
<feature type="compositionally biased region" description="Basic and acidic residues" evidence="5">
    <location>
        <begin position="168"/>
        <end position="183"/>
    </location>
</feature>
<protein>
    <recommendedName>
        <fullName evidence="4">Xylulose kinase</fullName>
        <ecNumber evidence="4">2.7.1.17</ecNumber>
    </recommendedName>
</protein>
<dbReference type="Proteomes" id="UP000002630">
    <property type="component" value="Unassembled WGS sequence"/>
</dbReference>
<evidence type="ECO:0000256" key="2">
    <source>
        <dbReference type="ARBA" id="ARBA00022679"/>
    </source>
</evidence>